<dbReference type="KEGG" id="sus:Acid_6827"/>
<dbReference type="HOGENOM" id="CLU_183088_0_0_0"/>
<dbReference type="AlphaFoldDB" id="Q01RH6"/>
<reference evidence="1" key="1">
    <citation type="submission" date="2006-10" db="EMBL/GenBank/DDBJ databases">
        <title>Complete sequence of Solibacter usitatus Ellin6076.</title>
        <authorList>
            <consortium name="US DOE Joint Genome Institute"/>
            <person name="Copeland A."/>
            <person name="Lucas S."/>
            <person name="Lapidus A."/>
            <person name="Barry K."/>
            <person name="Detter J.C."/>
            <person name="Glavina del Rio T."/>
            <person name="Hammon N."/>
            <person name="Israni S."/>
            <person name="Dalin E."/>
            <person name="Tice H."/>
            <person name="Pitluck S."/>
            <person name="Thompson L.S."/>
            <person name="Brettin T."/>
            <person name="Bruce D."/>
            <person name="Han C."/>
            <person name="Tapia R."/>
            <person name="Gilna P."/>
            <person name="Schmutz J."/>
            <person name="Larimer F."/>
            <person name="Land M."/>
            <person name="Hauser L."/>
            <person name="Kyrpides N."/>
            <person name="Mikhailova N."/>
            <person name="Janssen P.H."/>
            <person name="Kuske C.R."/>
            <person name="Richardson P."/>
        </authorList>
    </citation>
    <scope>NUCLEOTIDE SEQUENCE</scope>
    <source>
        <strain evidence="1">Ellin6076</strain>
    </source>
</reference>
<gene>
    <name evidence="1" type="ordered locus">Acid_6827</name>
</gene>
<dbReference type="InParanoid" id="Q01RH6"/>
<name>Q01RH6_SOLUE</name>
<accession>Q01RH6</accession>
<protein>
    <submittedName>
        <fullName evidence="1">Uncharacterized protein</fullName>
    </submittedName>
</protein>
<dbReference type="EMBL" id="CP000473">
    <property type="protein sequence ID" value="ABJ87744.1"/>
    <property type="molecule type" value="Genomic_DNA"/>
</dbReference>
<evidence type="ECO:0000313" key="1">
    <source>
        <dbReference type="EMBL" id="ABJ87744.1"/>
    </source>
</evidence>
<sequence length="104" mass="11992">MEYSNRLEIRDRSKSDLDAAYRELVLSRIDFNRLMKDVPSGIPQPDGDLRIRKSDKASKAAVERHMVALRRFTDFIVLGTVPEDLLPPTERFGFSHDFTARAVR</sequence>
<organism evidence="1">
    <name type="scientific">Solibacter usitatus (strain Ellin6076)</name>
    <dbReference type="NCBI Taxonomy" id="234267"/>
    <lineage>
        <taxon>Bacteria</taxon>
        <taxon>Pseudomonadati</taxon>
        <taxon>Acidobacteriota</taxon>
        <taxon>Terriglobia</taxon>
        <taxon>Bryobacterales</taxon>
        <taxon>Solibacteraceae</taxon>
        <taxon>Candidatus Solibacter</taxon>
    </lineage>
</organism>
<proteinExistence type="predicted"/>